<organism evidence="3 4">
    <name type="scientific">Porites lobata</name>
    <dbReference type="NCBI Taxonomy" id="104759"/>
    <lineage>
        <taxon>Eukaryota</taxon>
        <taxon>Metazoa</taxon>
        <taxon>Cnidaria</taxon>
        <taxon>Anthozoa</taxon>
        <taxon>Hexacorallia</taxon>
        <taxon>Scleractinia</taxon>
        <taxon>Fungiina</taxon>
        <taxon>Poritidae</taxon>
        <taxon>Porites</taxon>
    </lineage>
</organism>
<keyword evidence="2" id="KW-0472">Membrane</keyword>
<sequence length="301" mass="33155">MNELKTGVENPCVEVQMESKPTNNAGIYLEVVNGEAPAKQQTSLEYQGPATKKNPLSPIDPAHSDKFLKLRRMLWIVTAVAFISLVTSAATLILALRVKNSQNVSTSPTIVKHEHTLETKLQDLEKMLNSTRQVAEEASWKNLTALWSAENNAKKEIDKVWTAMNETGKQLDEKLVKIRHNLTGQINNVGKIAGPVGPPGLNGSQGPAGPPGPKGAGNFSTCQYKVKTEARGRDQTAYVDEPTGHIIIAATCSTNYAEDIEFRSAIVAQQKRRYICDYKGVKNSRQNPKNCSLHYWICLKT</sequence>
<dbReference type="EMBL" id="CALNXK010000065">
    <property type="protein sequence ID" value="CAH3140976.1"/>
    <property type="molecule type" value="Genomic_DNA"/>
</dbReference>
<feature type="region of interest" description="Disordered" evidence="1">
    <location>
        <begin position="39"/>
        <end position="58"/>
    </location>
</feature>
<feature type="transmembrane region" description="Helical" evidence="2">
    <location>
        <begin position="73"/>
        <end position="96"/>
    </location>
</feature>
<accession>A0ABN8PGY5</accession>
<evidence type="ECO:0000256" key="2">
    <source>
        <dbReference type="SAM" id="Phobius"/>
    </source>
</evidence>
<keyword evidence="2" id="KW-1133">Transmembrane helix</keyword>
<proteinExistence type="predicted"/>
<protein>
    <submittedName>
        <fullName evidence="3">Uncharacterized protein</fullName>
    </submittedName>
</protein>
<evidence type="ECO:0000313" key="4">
    <source>
        <dbReference type="Proteomes" id="UP001159405"/>
    </source>
</evidence>
<evidence type="ECO:0000256" key="1">
    <source>
        <dbReference type="SAM" id="MobiDB-lite"/>
    </source>
</evidence>
<feature type="region of interest" description="Disordered" evidence="1">
    <location>
        <begin position="197"/>
        <end position="217"/>
    </location>
</feature>
<keyword evidence="4" id="KW-1185">Reference proteome</keyword>
<evidence type="ECO:0000313" key="3">
    <source>
        <dbReference type="EMBL" id="CAH3140976.1"/>
    </source>
</evidence>
<name>A0ABN8PGY5_9CNID</name>
<gene>
    <name evidence="3" type="ORF">PLOB_00041476</name>
</gene>
<dbReference type="Gene3D" id="1.20.5.320">
    <property type="entry name" value="6-Phosphogluconate Dehydrogenase, domain 3"/>
    <property type="match status" value="1"/>
</dbReference>
<dbReference type="Proteomes" id="UP001159405">
    <property type="component" value="Unassembled WGS sequence"/>
</dbReference>
<keyword evidence="2" id="KW-0812">Transmembrane</keyword>
<comment type="caution">
    <text evidence="3">The sequence shown here is derived from an EMBL/GenBank/DDBJ whole genome shotgun (WGS) entry which is preliminary data.</text>
</comment>
<reference evidence="3 4" key="1">
    <citation type="submission" date="2022-05" db="EMBL/GenBank/DDBJ databases">
        <authorList>
            <consortium name="Genoscope - CEA"/>
            <person name="William W."/>
        </authorList>
    </citation>
    <scope>NUCLEOTIDE SEQUENCE [LARGE SCALE GENOMIC DNA]</scope>
</reference>